<protein>
    <submittedName>
        <fullName evidence="5">OprD family porin</fullName>
    </submittedName>
</protein>
<dbReference type="InterPro" id="IPR023614">
    <property type="entry name" value="Porin_dom_sf"/>
</dbReference>
<comment type="caution">
    <text evidence="5">The sequence shown here is derived from an EMBL/GenBank/DDBJ whole genome shotgun (WGS) entry which is preliminary data.</text>
</comment>
<organism evidence="5 6">
    <name type="scientific">Stutzerimonas tarimensis</name>
    <dbReference type="NCBI Taxonomy" id="1507735"/>
    <lineage>
        <taxon>Bacteria</taxon>
        <taxon>Pseudomonadati</taxon>
        <taxon>Pseudomonadota</taxon>
        <taxon>Gammaproteobacteria</taxon>
        <taxon>Pseudomonadales</taxon>
        <taxon>Pseudomonadaceae</taxon>
        <taxon>Stutzerimonas</taxon>
    </lineage>
</organism>
<evidence type="ECO:0000256" key="4">
    <source>
        <dbReference type="SAM" id="SignalP"/>
    </source>
</evidence>
<dbReference type="InterPro" id="IPR005318">
    <property type="entry name" value="OM_porin_bac"/>
</dbReference>
<keyword evidence="3 4" id="KW-0732">Signal</keyword>
<dbReference type="EMBL" id="JBHRXZ010000016">
    <property type="protein sequence ID" value="MFC3607239.1"/>
    <property type="molecule type" value="Genomic_DNA"/>
</dbReference>
<dbReference type="PANTHER" id="PTHR34596">
    <property type="entry name" value="CHITOPORIN"/>
    <property type="match status" value="1"/>
</dbReference>
<comment type="similarity">
    <text evidence="1">Belongs to the outer membrane porin (Opr) (TC 1.B.25) family.</text>
</comment>
<dbReference type="RefSeq" id="WP_386362042.1">
    <property type="nucleotide sequence ID" value="NZ_JBHRXZ010000016.1"/>
</dbReference>
<name>A0ABV7T3J9_9GAMM</name>
<evidence type="ECO:0000313" key="6">
    <source>
        <dbReference type="Proteomes" id="UP001595630"/>
    </source>
</evidence>
<keyword evidence="2" id="KW-0813">Transport</keyword>
<feature type="chain" id="PRO_5046477175" evidence="4">
    <location>
        <begin position="34"/>
        <end position="421"/>
    </location>
</feature>
<evidence type="ECO:0000256" key="1">
    <source>
        <dbReference type="ARBA" id="ARBA00009075"/>
    </source>
</evidence>
<evidence type="ECO:0000256" key="2">
    <source>
        <dbReference type="ARBA" id="ARBA00022448"/>
    </source>
</evidence>
<feature type="signal peptide" evidence="4">
    <location>
        <begin position="1"/>
        <end position="33"/>
    </location>
</feature>
<dbReference type="Pfam" id="PF03573">
    <property type="entry name" value="OprD"/>
    <property type="match status" value="1"/>
</dbReference>
<dbReference type="PANTHER" id="PTHR34596:SF2">
    <property type="entry name" value="CHITOPORIN"/>
    <property type="match status" value="1"/>
</dbReference>
<proteinExistence type="inferred from homology"/>
<reference evidence="6" key="1">
    <citation type="journal article" date="2019" name="Int. J. Syst. Evol. Microbiol.">
        <title>The Global Catalogue of Microorganisms (GCM) 10K type strain sequencing project: providing services to taxonomists for standard genome sequencing and annotation.</title>
        <authorList>
            <consortium name="The Broad Institute Genomics Platform"/>
            <consortium name="The Broad Institute Genome Sequencing Center for Infectious Disease"/>
            <person name="Wu L."/>
            <person name="Ma J."/>
        </authorList>
    </citation>
    <scope>NUCLEOTIDE SEQUENCE [LARGE SCALE GENOMIC DNA]</scope>
    <source>
        <strain evidence="6">KCTC 42447</strain>
    </source>
</reference>
<evidence type="ECO:0000313" key="5">
    <source>
        <dbReference type="EMBL" id="MFC3607239.1"/>
    </source>
</evidence>
<evidence type="ECO:0000256" key="3">
    <source>
        <dbReference type="ARBA" id="ARBA00022729"/>
    </source>
</evidence>
<sequence length="421" mass="46309">MTIFNPRRAVLTPFAIAITGGLSIGALSTGAQAAFIDDSTNALLLRNFYINRDFDDDASRSKAEEWTQSFIYNFKSGYTEGTVGFGLDVLAMTSIKLDGGGGTAGTQLLPVNNGQPADDFGRFAVAAKAKLSNTEARIGEWVVALPILRSDDGRSLPQTFRGAMVTSSELDGLTLHGGQMRQNSPRESASMDDMTLFGDANAWSDRFNFVGAEYQLTPQTRVGAWHARLEDVYQQSYLQLLHTQPFTENVALTANLGYFTGKDEGAARGGELDNRTWSGLFGLQSGGHTVYLGLQKVSGDTGWMRVNGTSGGTLANDSYNSSYDNANERSWQVRYDYNFTAMGVPGLTFMTRYISGDNVQNAATDDGKEWGRESELAYVFQSGAMKDLTLRWRQSSMRRDWNPNASFDEHRLIAQYPLNLF</sequence>
<accession>A0ABV7T3J9</accession>
<dbReference type="Proteomes" id="UP001595630">
    <property type="component" value="Unassembled WGS sequence"/>
</dbReference>
<dbReference type="Gene3D" id="2.40.160.10">
    <property type="entry name" value="Porin"/>
    <property type="match status" value="1"/>
</dbReference>
<gene>
    <name evidence="5" type="ORF">ACFOMF_05540</name>
</gene>
<keyword evidence="6" id="KW-1185">Reference proteome</keyword>